<dbReference type="PROSITE" id="PS50994">
    <property type="entry name" value="INTEGRASE"/>
    <property type="match status" value="1"/>
</dbReference>
<dbReference type="InterPro" id="IPR001584">
    <property type="entry name" value="Integrase_cat-core"/>
</dbReference>
<dbReference type="InterPro" id="IPR036397">
    <property type="entry name" value="RNaseH_sf"/>
</dbReference>
<evidence type="ECO:0000256" key="1">
    <source>
        <dbReference type="SAM" id="MobiDB-lite"/>
    </source>
</evidence>
<dbReference type="InterPro" id="IPR012337">
    <property type="entry name" value="RNaseH-like_sf"/>
</dbReference>
<dbReference type="AlphaFoldDB" id="A0A1X7TVN1"/>
<dbReference type="GO" id="GO:0003676">
    <property type="term" value="F:nucleic acid binding"/>
    <property type="evidence" value="ECO:0007669"/>
    <property type="project" value="InterPro"/>
</dbReference>
<dbReference type="SUPFAM" id="SSF53098">
    <property type="entry name" value="Ribonuclease H-like"/>
    <property type="match status" value="1"/>
</dbReference>
<dbReference type="Gene3D" id="3.30.420.10">
    <property type="entry name" value="Ribonuclease H-like superfamily/Ribonuclease H"/>
    <property type="match status" value="1"/>
</dbReference>
<evidence type="ECO:0000259" key="2">
    <source>
        <dbReference type="PROSITE" id="PS50994"/>
    </source>
</evidence>
<dbReference type="InParanoid" id="A0A1X7TVN1"/>
<reference evidence="3" key="1">
    <citation type="submission" date="2017-05" db="UniProtKB">
        <authorList>
            <consortium name="EnsemblMetazoa"/>
        </authorList>
    </citation>
    <scope>IDENTIFICATION</scope>
</reference>
<sequence length="86" mass="9554">EGIKHVLSVPKNPEQNGVAERFNRTVIEAIDDAEDAVPDENDVRDQNDVPDAIDDRETNTEIEGETDTVRRSGTCIYTADAQRSEP</sequence>
<feature type="region of interest" description="Disordered" evidence="1">
    <location>
        <begin position="38"/>
        <end position="86"/>
    </location>
</feature>
<protein>
    <recommendedName>
        <fullName evidence="2">Integrase catalytic domain-containing protein</fullName>
    </recommendedName>
</protein>
<proteinExistence type="predicted"/>
<accession>A0A1X7TVN1</accession>
<name>A0A1X7TVN1_AMPQE</name>
<feature type="compositionally biased region" description="Basic and acidic residues" evidence="1">
    <location>
        <begin position="41"/>
        <end position="59"/>
    </location>
</feature>
<feature type="domain" description="Integrase catalytic" evidence="2">
    <location>
        <begin position="1"/>
        <end position="86"/>
    </location>
</feature>
<dbReference type="EnsemblMetazoa" id="Aqu2.1.18969_001">
    <property type="protein sequence ID" value="Aqu2.1.18969_001"/>
    <property type="gene ID" value="Aqu2.1.18969"/>
</dbReference>
<organism evidence="3">
    <name type="scientific">Amphimedon queenslandica</name>
    <name type="common">Sponge</name>
    <dbReference type="NCBI Taxonomy" id="400682"/>
    <lineage>
        <taxon>Eukaryota</taxon>
        <taxon>Metazoa</taxon>
        <taxon>Porifera</taxon>
        <taxon>Demospongiae</taxon>
        <taxon>Heteroscleromorpha</taxon>
        <taxon>Haplosclerida</taxon>
        <taxon>Niphatidae</taxon>
        <taxon>Amphimedon</taxon>
    </lineage>
</organism>
<dbReference type="GO" id="GO:0015074">
    <property type="term" value="P:DNA integration"/>
    <property type="evidence" value="ECO:0007669"/>
    <property type="project" value="InterPro"/>
</dbReference>
<evidence type="ECO:0000313" key="3">
    <source>
        <dbReference type="EnsemblMetazoa" id="Aqu2.1.18969_001"/>
    </source>
</evidence>